<proteinExistence type="predicted"/>
<feature type="transmembrane region" description="Helical" evidence="1">
    <location>
        <begin position="229"/>
        <end position="247"/>
    </location>
</feature>
<dbReference type="InterPro" id="IPR036938">
    <property type="entry name" value="PAP2/HPO_sf"/>
</dbReference>
<name>A0AAE3SK45_9BACT</name>
<dbReference type="Pfam" id="PF01569">
    <property type="entry name" value="PAP2"/>
    <property type="match status" value="1"/>
</dbReference>
<evidence type="ECO:0000313" key="4">
    <source>
        <dbReference type="Proteomes" id="UP001207408"/>
    </source>
</evidence>
<dbReference type="SMART" id="SM00014">
    <property type="entry name" value="acidPPc"/>
    <property type="match status" value="1"/>
</dbReference>
<feature type="domain" description="Phosphatidic acid phosphatase type 2/haloperoxidase" evidence="2">
    <location>
        <begin position="127"/>
        <end position="248"/>
    </location>
</feature>
<comment type="caution">
    <text evidence="3">The sequence shown here is derived from an EMBL/GenBank/DDBJ whole genome shotgun (WGS) entry which is preliminary data.</text>
</comment>
<gene>
    <name evidence="3" type="ORF">OM074_10925</name>
</gene>
<evidence type="ECO:0000256" key="1">
    <source>
        <dbReference type="SAM" id="Phobius"/>
    </source>
</evidence>
<reference evidence="3" key="1">
    <citation type="submission" date="2022-10" db="EMBL/GenBank/DDBJ databases">
        <authorList>
            <person name="Yu W.X."/>
        </authorList>
    </citation>
    <scope>NUCLEOTIDE SEQUENCE</scope>
    <source>
        <strain evidence="3">D04</strain>
    </source>
</reference>
<protein>
    <submittedName>
        <fullName evidence="3">Phosphatase PAP2 family protein</fullName>
    </submittedName>
</protein>
<evidence type="ECO:0000259" key="2">
    <source>
        <dbReference type="SMART" id="SM00014"/>
    </source>
</evidence>
<evidence type="ECO:0000313" key="3">
    <source>
        <dbReference type="EMBL" id="MCW3806138.1"/>
    </source>
</evidence>
<dbReference type="Proteomes" id="UP001207408">
    <property type="component" value="Unassembled WGS sequence"/>
</dbReference>
<sequence length="280" mass="31228">MKKRILNILLLFVVVVVNIQAQKRKAGDESLYHVNKAIVIPLTAASYAFNVGYGFSYLSDQDGLSTDQVNKLNGDDVWWFDRIATKQDASYKDRAHEISDMFLNVSLFLPGIIGLDKKVRDEWMDILLMYLELQAYNSTLYISTAMSVNRTRPVAYSPEAALASRTEKGTRNSFFSGHVSTAACGTFFAAKVYSDLHPEIGNKKYFLYGAAAIPPALVGYYRLRAMKHFPSDILLGFGVGAAAGILLPELHKSRKKETGLAFMPIAGQFMGVHLKYTFKQ</sequence>
<feature type="transmembrane region" description="Helical" evidence="1">
    <location>
        <begin position="205"/>
        <end position="223"/>
    </location>
</feature>
<keyword evidence="1" id="KW-0472">Membrane</keyword>
<accession>A0AAE3SK45</accession>
<dbReference type="AlphaFoldDB" id="A0AAE3SK45"/>
<dbReference type="CDD" id="cd01610">
    <property type="entry name" value="PAP2_like"/>
    <property type="match status" value="1"/>
</dbReference>
<dbReference type="InterPro" id="IPR000326">
    <property type="entry name" value="PAP2/HPO"/>
</dbReference>
<keyword evidence="1" id="KW-0812">Transmembrane</keyword>
<keyword evidence="1" id="KW-1133">Transmembrane helix</keyword>
<organism evidence="3 4">
    <name type="scientific">Plebeiibacterium marinum</name>
    <dbReference type="NCBI Taxonomy" id="2992111"/>
    <lineage>
        <taxon>Bacteria</taxon>
        <taxon>Pseudomonadati</taxon>
        <taxon>Bacteroidota</taxon>
        <taxon>Bacteroidia</taxon>
        <taxon>Marinilabiliales</taxon>
        <taxon>Marinilabiliaceae</taxon>
        <taxon>Plebeiibacterium</taxon>
    </lineage>
</organism>
<dbReference type="EMBL" id="JAPDPI010000020">
    <property type="protein sequence ID" value="MCW3806138.1"/>
    <property type="molecule type" value="Genomic_DNA"/>
</dbReference>
<dbReference type="SUPFAM" id="SSF48317">
    <property type="entry name" value="Acid phosphatase/Vanadium-dependent haloperoxidase"/>
    <property type="match status" value="1"/>
</dbReference>
<dbReference type="Gene3D" id="1.20.144.10">
    <property type="entry name" value="Phosphatidic acid phosphatase type 2/haloperoxidase"/>
    <property type="match status" value="1"/>
</dbReference>
<keyword evidence="4" id="KW-1185">Reference proteome</keyword>